<evidence type="ECO:0000313" key="2">
    <source>
        <dbReference type="EMBL" id="MCW3476198.1"/>
    </source>
</evidence>
<dbReference type="AlphaFoldDB" id="A0AA41YTC8"/>
<dbReference type="RefSeq" id="WP_264714956.1">
    <property type="nucleotide sequence ID" value="NZ_JAPDNT010000016.1"/>
</dbReference>
<feature type="compositionally biased region" description="Low complexity" evidence="1">
    <location>
        <begin position="64"/>
        <end position="74"/>
    </location>
</feature>
<gene>
    <name evidence="2" type="ORF">OL599_16585</name>
</gene>
<feature type="compositionally biased region" description="Low complexity" evidence="1">
    <location>
        <begin position="44"/>
        <end position="57"/>
    </location>
</feature>
<dbReference type="Proteomes" id="UP001165679">
    <property type="component" value="Unassembled WGS sequence"/>
</dbReference>
<dbReference type="Pfam" id="PF09538">
    <property type="entry name" value="FYDLN_acid"/>
    <property type="match status" value="1"/>
</dbReference>
<dbReference type="InterPro" id="IPR012644">
    <property type="entry name" value="CHP02300_FYDLN_acid"/>
</dbReference>
<organism evidence="2 3">
    <name type="scientific">Limobrevibacterium gyesilva</name>
    <dbReference type="NCBI Taxonomy" id="2991712"/>
    <lineage>
        <taxon>Bacteria</taxon>
        <taxon>Pseudomonadati</taxon>
        <taxon>Pseudomonadota</taxon>
        <taxon>Alphaproteobacteria</taxon>
        <taxon>Acetobacterales</taxon>
        <taxon>Acetobacteraceae</taxon>
        <taxon>Limobrevibacterium</taxon>
    </lineage>
</organism>
<keyword evidence="3" id="KW-1185">Reference proteome</keyword>
<dbReference type="EMBL" id="JAPDNT010000016">
    <property type="protein sequence ID" value="MCW3476198.1"/>
    <property type="molecule type" value="Genomic_DNA"/>
</dbReference>
<sequence length="109" mass="11596">MSMFKPEYGRKHVCVSCAARFYDLMRAPAVCPKCSTVQPPPQSRGLAAPRGGLRGRPMVPRGMPVVGPPAAAEGPPDDEDAEDEEDEDDEDAAEDDAGDVIDDPDALKA</sequence>
<evidence type="ECO:0000256" key="1">
    <source>
        <dbReference type="SAM" id="MobiDB-lite"/>
    </source>
</evidence>
<protein>
    <submittedName>
        <fullName evidence="2">FYDLN acid domain-containing protein</fullName>
    </submittedName>
</protein>
<reference evidence="2" key="1">
    <citation type="submission" date="2022-09" db="EMBL/GenBank/DDBJ databases">
        <title>Rhodovastum sp. nov. RN2-1 isolated from soil in Seongnam, South Korea.</title>
        <authorList>
            <person name="Le N.T."/>
        </authorList>
    </citation>
    <scope>NUCLEOTIDE SEQUENCE</scope>
    <source>
        <strain evidence="2">RN2-1</strain>
    </source>
</reference>
<comment type="caution">
    <text evidence="2">The sequence shown here is derived from an EMBL/GenBank/DDBJ whole genome shotgun (WGS) entry which is preliminary data.</text>
</comment>
<name>A0AA41YTC8_9PROT</name>
<evidence type="ECO:0000313" key="3">
    <source>
        <dbReference type="Proteomes" id="UP001165679"/>
    </source>
</evidence>
<feature type="compositionally biased region" description="Acidic residues" evidence="1">
    <location>
        <begin position="75"/>
        <end position="109"/>
    </location>
</feature>
<accession>A0AA41YTC8</accession>
<reference evidence="2" key="2">
    <citation type="submission" date="2022-10" db="EMBL/GenBank/DDBJ databases">
        <authorList>
            <person name="Trinh H.N."/>
        </authorList>
    </citation>
    <scope>NUCLEOTIDE SEQUENCE</scope>
    <source>
        <strain evidence="2">RN2-1</strain>
    </source>
</reference>
<feature type="region of interest" description="Disordered" evidence="1">
    <location>
        <begin position="33"/>
        <end position="109"/>
    </location>
</feature>
<proteinExistence type="predicted"/>